<dbReference type="PANTHER" id="PTHR34978:SF3">
    <property type="entry name" value="SLR0241 PROTEIN"/>
    <property type="match status" value="1"/>
</dbReference>
<organism evidence="3 4">
    <name type="scientific">Rubritalea profundi</name>
    <dbReference type="NCBI Taxonomy" id="1658618"/>
    <lineage>
        <taxon>Bacteria</taxon>
        <taxon>Pseudomonadati</taxon>
        <taxon>Verrucomicrobiota</taxon>
        <taxon>Verrucomicrobiia</taxon>
        <taxon>Verrucomicrobiales</taxon>
        <taxon>Rubritaleaceae</taxon>
        <taxon>Rubritalea</taxon>
    </lineage>
</organism>
<keyword evidence="1" id="KW-0812">Transmembrane</keyword>
<feature type="domain" description="Peptidase M56" evidence="2">
    <location>
        <begin position="67"/>
        <end position="269"/>
    </location>
</feature>
<gene>
    <name evidence="3" type="ORF">BSZ32_05110</name>
</gene>
<dbReference type="AlphaFoldDB" id="A0A2S7TYW6"/>
<sequence>MDAIRISLILSITAYFMSVWLGKKSPARASSLTAGMTILLLIVPILLTLPKWHIQFSWLNQETSSQSSPAPLESSWLTIALTLWVIGSVIFFVRYLLQVNTLRKWISRSTPVESSNIQKLLAETTLDSGLKKKPALRCTPMVTSPVVAGLFRSTILLPENANSWDSTTLRMVLLHELGHIRRRDLWVSHIAQLNCILHWFNPFVWLLRNRLRNQCEFAVDAQIIANGTDAKCYITALCNVAEQLISKQSIPSTALAMADKASLRNRVNSLLTKQKSPSPLMIALLLSITVSSTFALAVIRPQAPSVSLSETQQKPSTY</sequence>
<evidence type="ECO:0000259" key="2">
    <source>
        <dbReference type="Pfam" id="PF05569"/>
    </source>
</evidence>
<keyword evidence="1" id="KW-0472">Membrane</keyword>
<dbReference type="PANTHER" id="PTHR34978">
    <property type="entry name" value="POSSIBLE SENSOR-TRANSDUCER PROTEIN BLAR"/>
    <property type="match status" value="1"/>
</dbReference>
<evidence type="ECO:0000313" key="4">
    <source>
        <dbReference type="Proteomes" id="UP000239907"/>
    </source>
</evidence>
<feature type="transmembrane region" description="Helical" evidence="1">
    <location>
        <begin position="280"/>
        <end position="299"/>
    </location>
</feature>
<dbReference type="InterPro" id="IPR052173">
    <property type="entry name" value="Beta-lactam_resp_regulator"/>
</dbReference>
<dbReference type="RefSeq" id="WP_105042433.1">
    <property type="nucleotide sequence ID" value="NZ_MQWA01000001.1"/>
</dbReference>
<feature type="transmembrane region" description="Helical" evidence="1">
    <location>
        <begin position="6"/>
        <end position="22"/>
    </location>
</feature>
<dbReference type="InterPro" id="IPR008756">
    <property type="entry name" value="Peptidase_M56"/>
</dbReference>
<dbReference type="CDD" id="cd07341">
    <property type="entry name" value="M56_BlaR1_MecR1_like"/>
    <property type="match status" value="1"/>
</dbReference>
<reference evidence="3 4" key="1">
    <citation type="submission" date="2016-12" db="EMBL/GenBank/DDBJ databases">
        <title>Study of bacterial adaptation to deep sea.</title>
        <authorList>
            <person name="Song J."/>
            <person name="Yoshizawa S."/>
            <person name="Kogure K."/>
        </authorList>
    </citation>
    <scope>NUCLEOTIDE SEQUENCE [LARGE SCALE GENOMIC DNA]</scope>
    <source>
        <strain evidence="3 4">SAORIC-165</strain>
    </source>
</reference>
<protein>
    <recommendedName>
        <fullName evidence="2">Peptidase M56 domain-containing protein</fullName>
    </recommendedName>
</protein>
<proteinExistence type="predicted"/>
<dbReference type="Proteomes" id="UP000239907">
    <property type="component" value="Unassembled WGS sequence"/>
</dbReference>
<dbReference type="EMBL" id="MQWA01000001">
    <property type="protein sequence ID" value="PQJ27939.1"/>
    <property type="molecule type" value="Genomic_DNA"/>
</dbReference>
<dbReference type="Pfam" id="PF05569">
    <property type="entry name" value="Peptidase_M56"/>
    <property type="match status" value="1"/>
</dbReference>
<dbReference type="OrthoDB" id="196717at2"/>
<feature type="transmembrane region" description="Helical" evidence="1">
    <location>
        <begin position="74"/>
        <end position="97"/>
    </location>
</feature>
<evidence type="ECO:0000256" key="1">
    <source>
        <dbReference type="SAM" id="Phobius"/>
    </source>
</evidence>
<evidence type="ECO:0000313" key="3">
    <source>
        <dbReference type="EMBL" id="PQJ27939.1"/>
    </source>
</evidence>
<feature type="transmembrane region" description="Helical" evidence="1">
    <location>
        <begin position="34"/>
        <end position="54"/>
    </location>
</feature>
<comment type="caution">
    <text evidence="3">The sequence shown here is derived from an EMBL/GenBank/DDBJ whole genome shotgun (WGS) entry which is preliminary data.</text>
</comment>
<keyword evidence="4" id="KW-1185">Reference proteome</keyword>
<name>A0A2S7TYW6_9BACT</name>
<accession>A0A2S7TYW6</accession>
<keyword evidence="1" id="KW-1133">Transmembrane helix</keyword>